<evidence type="ECO:0000256" key="1">
    <source>
        <dbReference type="SAM" id="MobiDB-lite"/>
    </source>
</evidence>
<evidence type="ECO:0000256" key="2">
    <source>
        <dbReference type="SAM" id="Phobius"/>
    </source>
</evidence>
<feature type="region of interest" description="Disordered" evidence="1">
    <location>
        <begin position="40"/>
        <end position="233"/>
    </location>
</feature>
<dbReference type="AlphaFoldDB" id="L1IHB3"/>
<dbReference type="KEGG" id="gtt:GUITHDRAFT_146625"/>
<feature type="compositionally biased region" description="Polar residues" evidence="1">
    <location>
        <begin position="100"/>
        <end position="120"/>
    </location>
</feature>
<feature type="compositionally biased region" description="Basic and acidic residues" evidence="1">
    <location>
        <begin position="255"/>
        <end position="265"/>
    </location>
</feature>
<feature type="compositionally biased region" description="Low complexity" evidence="1">
    <location>
        <begin position="160"/>
        <end position="170"/>
    </location>
</feature>
<organism evidence="3">
    <name type="scientific">Guillardia theta (strain CCMP2712)</name>
    <name type="common">Cryptophyte</name>
    <dbReference type="NCBI Taxonomy" id="905079"/>
    <lineage>
        <taxon>Eukaryota</taxon>
        <taxon>Cryptophyceae</taxon>
        <taxon>Pyrenomonadales</taxon>
        <taxon>Geminigeraceae</taxon>
        <taxon>Guillardia</taxon>
    </lineage>
</organism>
<reference evidence="3 5" key="1">
    <citation type="journal article" date="2012" name="Nature">
        <title>Algal genomes reveal evolutionary mosaicism and the fate of nucleomorphs.</title>
        <authorList>
            <consortium name="DOE Joint Genome Institute"/>
            <person name="Curtis B.A."/>
            <person name="Tanifuji G."/>
            <person name="Burki F."/>
            <person name="Gruber A."/>
            <person name="Irimia M."/>
            <person name="Maruyama S."/>
            <person name="Arias M.C."/>
            <person name="Ball S.G."/>
            <person name="Gile G.H."/>
            <person name="Hirakawa Y."/>
            <person name="Hopkins J.F."/>
            <person name="Kuo A."/>
            <person name="Rensing S.A."/>
            <person name="Schmutz J."/>
            <person name="Symeonidi A."/>
            <person name="Elias M."/>
            <person name="Eveleigh R.J."/>
            <person name="Herman E.K."/>
            <person name="Klute M.J."/>
            <person name="Nakayama T."/>
            <person name="Obornik M."/>
            <person name="Reyes-Prieto A."/>
            <person name="Armbrust E.V."/>
            <person name="Aves S.J."/>
            <person name="Beiko R.G."/>
            <person name="Coutinho P."/>
            <person name="Dacks J.B."/>
            <person name="Durnford D.G."/>
            <person name="Fast N.M."/>
            <person name="Green B.R."/>
            <person name="Grisdale C.J."/>
            <person name="Hempel F."/>
            <person name="Henrissat B."/>
            <person name="Hoppner M.P."/>
            <person name="Ishida K."/>
            <person name="Kim E."/>
            <person name="Koreny L."/>
            <person name="Kroth P.G."/>
            <person name="Liu Y."/>
            <person name="Malik S.B."/>
            <person name="Maier U.G."/>
            <person name="McRose D."/>
            <person name="Mock T."/>
            <person name="Neilson J.A."/>
            <person name="Onodera N.T."/>
            <person name="Poole A.M."/>
            <person name="Pritham E.J."/>
            <person name="Richards T.A."/>
            <person name="Rocap G."/>
            <person name="Roy S.W."/>
            <person name="Sarai C."/>
            <person name="Schaack S."/>
            <person name="Shirato S."/>
            <person name="Slamovits C.H."/>
            <person name="Spencer D.F."/>
            <person name="Suzuki S."/>
            <person name="Worden A.Z."/>
            <person name="Zauner S."/>
            <person name="Barry K."/>
            <person name="Bell C."/>
            <person name="Bharti A.K."/>
            <person name="Crow J.A."/>
            <person name="Grimwood J."/>
            <person name="Kramer R."/>
            <person name="Lindquist E."/>
            <person name="Lucas S."/>
            <person name="Salamov A."/>
            <person name="McFadden G.I."/>
            <person name="Lane C.E."/>
            <person name="Keeling P.J."/>
            <person name="Gray M.W."/>
            <person name="Grigoriev I.V."/>
            <person name="Archibald J.M."/>
        </authorList>
    </citation>
    <scope>NUCLEOTIDE SEQUENCE</scope>
    <source>
        <strain evidence="3 5">CCMP2712</strain>
    </source>
</reference>
<feature type="compositionally biased region" description="Acidic residues" evidence="1">
    <location>
        <begin position="1"/>
        <end position="11"/>
    </location>
</feature>
<gene>
    <name evidence="3" type="ORF">GUITHDRAFT_146625</name>
</gene>
<evidence type="ECO:0000313" key="4">
    <source>
        <dbReference type="EnsemblProtists" id="EKX35215"/>
    </source>
</evidence>
<reference evidence="4" key="3">
    <citation type="submission" date="2015-06" db="UniProtKB">
        <authorList>
            <consortium name="EnsemblProtists"/>
        </authorList>
    </citation>
    <scope>IDENTIFICATION</scope>
</reference>
<dbReference type="EnsemblProtists" id="EKX35215">
    <property type="protein sequence ID" value="EKX35215"/>
    <property type="gene ID" value="GUITHDRAFT_146625"/>
</dbReference>
<keyword evidence="5" id="KW-1185">Reference proteome</keyword>
<accession>L1IHB3</accession>
<dbReference type="Proteomes" id="UP000011087">
    <property type="component" value="Unassembled WGS sequence"/>
</dbReference>
<dbReference type="RefSeq" id="XP_005822195.1">
    <property type="nucleotide sequence ID" value="XM_005822138.1"/>
</dbReference>
<dbReference type="HOGENOM" id="CLU_790956_0_0_1"/>
<proteinExistence type="predicted"/>
<sequence length="351" mass="36929">MPSDIEEEEEGIATPTDPPPPQGDVGEHVKSALANLFDKFHVAPTRGQSVPVNDPEEPSDSDEEERQGDDKVFKRTAASCDVNGSKDQGLFEIGKEAGNTPKTTMSSRSPDNHVSSSSAEAKTVTEESTRSPLSEHTASEGKSAEEPPAVLAPEFPTVSGAGAAADAAAEGIKEGKMESLSPEQVDTQLPKAPKEEEKKRRTSETRRMSDGVSPAEKIESVSETVGGNLREGHQKPRVVLAAAPPAAGVGGGTIKKSENKEEERIFAPGQGGSSPSSLFQPNVEDRKLERRSSSGQLKGVLKQPSVDLEKAAVETAAPSGMRSFLLGLTAGLLFAMALAALIVAIVAFRRV</sequence>
<feature type="compositionally biased region" description="Basic and acidic residues" evidence="1">
    <location>
        <begin position="192"/>
        <end position="209"/>
    </location>
</feature>
<keyword evidence="2" id="KW-0812">Transmembrane</keyword>
<reference evidence="5" key="2">
    <citation type="submission" date="2012-11" db="EMBL/GenBank/DDBJ databases">
        <authorList>
            <person name="Kuo A."/>
            <person name="Curtis B.A."/>
            <person name="Tanifuji G."/>
            <person name="Burki F."/>
            <person name="Gruber A."/>
            <person name="Irimia M."/>
            <person name="Maruyama S."/>
            <person name="Arias M.C."/>
            <person name="Ball S.G."/>
            <person name="Gile G.H."/>
            <person name="Hirakawa Y."/>
            <person name="Hopkins J.F."/>
            <person name="Rensing S.A."/>
            <person name="Schmutz J."/>
            <person name="Symeonidi A."/>
            <person name="Elias M."/>
            <person name="Eveleigh R.J."/>
            <person name="Herman E.K."/>
            <person name="Klute M.J."/>
            <person name="Nakayama T."/>
            <person name="Obornik M."/>
            <person name="Reyes-Prieto A."/>
            <person name="Armbrust E.V."/>
            <person name="Aves S.J."/>
            <person name="Beiko R.G."/>
            <person name="Coutinho P."/>
            <person name="Dacks J.B."/>
            <person name="Durnford D.G."/>
            <person name="Fast N.M."/>
            <person name="Green B.R."/>
            <person name="Grisdale C."/>
            <person name="Hempe F."/>
            <person name="Henrissat B."/>
            <person name="Hoppner M.P."/>
            <person name="Ishida K.-I."/>
            <person name="Kim E."/>
            <person name="Koreny L."/>
            <person name="Kroth P.G."/>
            <person name="Liu Y."/>
            <person name="Malik S.-B."/>
            <person name="Maier U.G."/>
            <person name="McRose D."/>
            <person name="Mock T."/>
            <person name="Neilson J.A."/>
            <person name="Onodera N.T."/>
            <person name="Poole A.M."/>
            <person name="Pritham E.J."/>
            <person name="Richards T.A."/>
            <person name="Rocap G."/>
            <person name="Roy S.W."/>
            <person name="Sarai C."/>
            <person name="Schaack S."/>
            <person name="Shirato S."/>
            <person name="Slamovits C.H."/>
            <person name="Spencer D.F."/>
            <person name="Suzuki S."/>
            <person name="Worden A.Z."/>
            <person name="Zauner S."/>
            <person name="Barry K."/>
            <person name="Bell C."/>
            <person name="Bharti A.K."/>
            <person name="Crow J.A."/>
            <person name="Grimwood J."/>
            <person name="Kramer R."/>
            <person name="Lindquist E."/>
            <person name="Lucas S."/>
            <person name="Salamov A."/>
            <person name="McFadden G.I."/>
            <person name="Lane C.E."/>
            <person name="Keeling P.J."/>
            <person name="Gray M.W."/>
            <person name="Grigoriev I.V."/>
            <person name="Archibald J.M."/>
        </authorList>
    </citation>
    <scope>NUCLEOTIDE SEQUENCE</scope>
    <source>
        <strain evidence="5">CCMP2712</strain>
    </source>
</reference>
<dbReference type="EMBL" id="JH993094">
    <property type="protein sequence ID" value="EKX35215.1"/>
    <property type="molecule type" value="Genomic_DNA"/>
</dbReference>
<feature type="compositionally biased region" description="Acidic residues" evidence="1">
    <location>
        <begin position="54"/>
        <end position="67"/>
    </location>
</feature>
<feature type="transmembrane region" description="Helical" evidence="2">
    <location>
        <begin position="324"/>
        <end position="348"/>
    </location>
</feature>
<dbReference type="PaxDb" id="55529-EKX35215"/>
<feature type="compositionally biased region" description="Basic and acidic residues" evidence="1">
    <location>
        <begin position="283"/>
        <end position="292"/>
    </location>
</feature>
<keyword evidence="2" id="KW-1133">Transmembrane helix</keyword>
<evidence type="ECO:0000313" key="3">
    <source>
        <dbReference type="EMBL" id="EKX35215.1"/>
    </source>
</evidence>
<feature type="region of interest" description="Disordered" evidence="1">
    <location>
        <begin position="1"/>
        <end position="27"/>
    </location>
</feature>
<dbReference type="GeneID" id="17291951"/>
<name>L1IHB3_GUITC</name>
<feature type="region of interest" description="Disordered" evidence="1">
    <location>
        <begin position="247"/>
        <end position="301"/>
    </location>
</feature>
<keyword evidence="2" id="KW-0472">Membrane</keyword>
<evidence type="ECO:0000313" key="5">
    <source>
        <dbReference type="Proteomes" id="UP000011087"/>
    </source>
</evidence>
<protein>
    <submittedName>
        <fullName evidence="3 4">Uncharacterized protein</fullName>
    </submittedName>
</protein>